<keyword evidence="4" id="KW-1185">Reference proteome</keyword>
<dbReference type="InterPro" id="IPR039143">
    <property type="entry name" value="GNPNAT1-like"/>
</dbReference>
<gene>
    <name evidence="3" type="ORF">DM01DRAFT_1322786</name>
</gene>
<feature type="domain" description="N-acetyltransferase" evidence="2">
    <location>
        <begin position="8"/>
        <end position="161"/>
    </location>
</feature>
<keyword evidence="1 3" id="KW-0012">Acyltransferase</keyword>
<evidence type="ECO:0000259" key="2">
    <source>
        <dbReference type="PROSITE" id="PS51186"/>
    </source>
</evidence>
<dbReference type="EMBL" id="MCGT01000016">
    <property type="protein sequence ID" value="ORX53086.1"/>
    <property type="molecule type" value="Genomic_DNA"/>
</dbReference>
<dbReference type="Proteomes" id="UP000242146">
    <property type="component" value="Unassembled WGS sequence"/>
</dbReference>
<dbReference type="GO" id="GO:0004343">
    <property type="term" value="F:glucosamine 6-phosphate N-acetyltransferase activity"/>
    <property type="evidence" value="ECO:0007669"/>
    <property type="project" value="UniProtKB-UniRule"/>
</dbReference>
<dbReference type="Gene3D" id="3.40.630.30">
    <property type="match status" value="1"/>
</dbReference>
<dbReference type="UniPathway" id="UPA00113">
    <property type="reaction ID" value="UER00529"/>
</dbReference>
<evidence type="ECO:0000256" key="1">
    <source>
        <dbReference type="RuleBase" id="RU365086"/>
    </source>
</evidence>
<dbReference type="GO" id="GO:0006048">
    <property type="term" value="P:UDP-N-acetylglucosamine biosynthetic process"/>
    <property type="evidence" value="ECO:0007669"/>
    <property type="project" value="UniProtKB-UniRule"/>
</dbReference>
<evidence type="ECO:0000313" key="4">
    <source>
        <dbReference type="Proteomes" id="UP000242146"/>
    </source>
</evidence>
<organism evidence="3 4">
    <name type="scientific">Hesseltinella vesiculosa</name>
    <dbReference type="NCBI Taxonomy" id="101127"/>
    <lineage>
        <taxon>Eukaryota</taxon>
        <taxon>Fungi</taxon>
        <taxon>Fungi incertae sedis</taxon>
        <taxon>Mucoromycota</taxon>
        <taxon>Mucoromycotina</taxon>
        <taxon>Mucoromycetes</taxon>
        <taxon>Mucorales</taxon>
        <taxon>Cunninghamellaceae</taxon>
        <taxon>Hesseltinella</taxon>
    </lineage>
</organism>
<reference evidence="3 4" key="1">
    <citation type="submission" date="2016-07" db="EMBL/GenBank/DDBJ databases">
        <title>Pervasive Adenine N6-methylation of Active Genes in Fungi.</title>
        <authorList>
            <consortium name="DOE Joint Genome Institute"/>
            <person name="Mondo S.J."/>
            <person name="Dannebaum R.O."/>
            <person name="Kuo R.C."/>
            <person name="Labutti K."/>
            <person name="Haridas S."/>
            <person name="Kuo A."/>
            <person name="Salamov A."/>
            <person name="Ahrendt S.R."/>
            <person name="Lipzen A."/>
            <person name="Sullivan W."/>
            <person name="Andreopoulos W.B."/>
            <person name="Clum A."/>
            <person name="Lindquist E."/>
            <person name="Daum C."/>
            <person name="Ramamoorthy G.K."/>
            <person name="Gryganskyi A."/>
            <person name="Culley D."/>
            <person name="Magnuson J.K."/>
            <person name="James T.Y."/>
            <person name="O'Malley M.A."/>
            <person name="Stajich J.E."/>
            <person name="Spatafora J.W."/>
            <person name="Visel A."/>
            <person name="Grigoriev I.V."/>
        </authorList>
    </citation>
    <scope>NUCLEOTIDE SEQUENCE [LARGE SCALE GENOMIC DNA]</scope>
    <source>
        <strain evidence="3 4">NRRL 3301</strain>
    </source>
</reference>
<comment type="pathway">
    <text evidence="1">Nucleotide-sugar biosynthesis; UDP-N-acetyl-alpha-D-glucosamine biosynthesis; N-acetyl-alpha-D-glucosamine 1-phosphate from alpha-D-glucosamine 6-phosphate (route I): step 1/2.</text>
</comment>
<dbReference type="PANTHER" id="PTHR13355">
    <property type="entry name" value="GLUCOSAMINE 6-PHOSPHATE N-ACETYLTRANSFERASE"/>
    <property type="match status" value="1"/>
</dbReference>
<dbReference type="OrthoDB" id="329272at2759"/>
<protein>
    <recommendedName>
        <fullName evidence="1">Glucosamine 6-phosphate N-acetyltransferase</fullName>
        <ecNumber evidence="1">2.3.1.4</ecNumber>
    </recommendedName>
</protein>
<dbReference type="CDD" id="cd04301">
    <property type="entry name" value="NAT_SF"/>
    <property type="match status" value="1"/>
</dbReference>
<dbReference type="InterPro" id="IPR016181">
    <property type="entry name" value="Acyl_CoA_acyltransferase"/>
</dbReference>
<dbReference type="Pfam" id="PF00583">
    <property type="entry name" value="Acetyltransf_1"/>
    <property type="match status" value="1"/>
</dbReference>
<proteinExistence type="inferred from homology"/>
<sequence>MTTYSNCIVEYADTKDKFDLCMQVRITVFVNEQKYPLHTETDDEYNDKSFNWVATCDKTEDDGTTSRIPVGTIRLIPVSDSVGKLGRLAVLREARGLALGKRLVQFLLKESAERGMKEIVLNAQYDKQGFYEKAGFVVEKGDEETFLEDGTPHIRMWNRDINGFLADVASK</sequence>
<evidence type="ECO:0000313" key="3">
    <source>
        <dbReference type="EMBL" id="ORX53086.1"/>
    </source>
</evidence>
<dbReference type="InterPro" id="IPR000182">
    <property type="entry name" value="GNAT_dom"/>
</dbReference>
<dbReference type="PANTHER" id="PTHR13355:SF11">
    <property type="entry name" value="GLUCOSAMINE 6-PHOSPHATE N-ACETYLTRANSFERASE"/>
    <property type="match status" value="1"/>
</dbReference>
<dbReference type="PROSITE" id="PS51186">
    <property type="entry name" value="GNAT"/>
    <property type="match status" value="1"/>
</dbReference>
<dbReference type="AlphaFoldDB" id="A0A1X2GG78"/>
<name>A0A1X2GG78_9FUNG</name>
<comment type="caution">
    <text evidence="3">The sequence shown here is derived from an EMBL/GenBank/DDBJ whole genome shotgun (WGS) entry which is preliminary data.</text>
</comment>
<comment type="similarity">
    <text evidence="1">Belongs to the acetyltransferase family. GNA1 subfamily.</text>
</comment>
<comment type="catalytic activity">
    <reaction evidence="1">
        <text>D-glucosamine 6-phosphate + acetyl-CoA = N-acetyl-D-glucosamine 6-phosphate + CoA + H(+)</text>
        <dbReference type="Rhea" id="RHEA:10292"/>
        <dbReference type="ChEBI" id="CHEBI:15378"/>
        <dbReference type="ChEBI" id="CHEBI:57287"/>
        <dbReference type="ChEBI" id="CHEBI:57288"/>
        <dbReference type="ChEBI" id="CHEBI:57513"/>
        <dbReference type="ChEBI" id="CHEBI:58725"/>
        <dbReference type="EC" id="2.3.1.4"/>
    </reaction>
</comment>
<accession>A0A1X2GG78</accession>
<dbReference type="EC" id="2.3.1.4" evidence="1"/>
<dbReference type="SUPFAM" id="SSF55729">
    <property type="entry name" value="Acyl-CoA N-acyltransferases (Nat)"/>
    <property type="match status" value="1"/>
</dbReference>
<dbReference type="STRING" id="101127.A0A1X2GG78"/>
<keyword evidence="1 3" id="KW-0808">Transferase</keyword>